<name>A0A2H3FQE7_FUSOX</name>
<evidence type="ECO:0000256" key="1">
    <source>
        <dbReference type="SAM" id="MobiDB-lite"/>
    </source>
</evidence>
<organism evidence="2 3">
    <name type="scientific">Fusarium oxysporum f. sp. radicis-cucumerinum</name>
    <dbReference type="NCBI Taxonomy" id="327505"/>
    <lineage>
        <taxon>Eukaryota</taxon>
        <taxon>Fungi</taxon>
        <taxon>Dikarya</taxon>
        <taxon>Ascomycota</taxon>
        <taxon>Pezizomycotina</taxon>
        <taxon>Sordariomycetes</taxon>
        <taxon>Hypocreomycetidae</taxon>
        <taxon>Hypocreales</taxon>
        <taxon>Nectriaceae</taxon>
        <taxon>Fusarium</taxon>
        <taxon>Fusarium oxysporum species complex</taxon>
    </lineage>
</organism>
<dbReference type="AlphaFoldDB" id="A0A2H3FQE7"/>
<evidence type="ECO:0000313" key="2">
    <source>
        <dbReference type="EMBL" id="PCD21775.1"/>
    </source>
</evidence>
<accession>A0A2H3FQE7</accession>
<dbReference type="Proteomes" id="UP000219602">
    <property type="component" value="Chromosome RC"/>
</dbReference>
<reference evidence="2 3" key="1">
    <citation type="journal article" date="2016" name="Environ. Microbiol.">
        <title>Effector profiles distinguish formae speciales of Fusarium oxysporum.</title>
        <authorList>
            <person name="van Dam P."/>
            <person name="Fokkens L."/>
            <person name="Schmidt S.M."/>
            <person name="Linmans J.H."/>
            <person name="Kistler H.C."/>
            <person name="Ma L.J."/>
            <person name="Rep M."/>
        </authorList>
    </citation>
    <scope>NUCLEOTIDE SEQUENCE [LARGE SCALE GENOMIC DNA]</scope>
    <source>
        <strain evidence="2 3">Forc016</strain>
    </source>
</reference>
<comment type="caution">
    <text evidence="2">The sequence shown here is derived from an EMBL/GenBank/DDBJ whole genome shotgun (WGS) entry which is preliminary data.</text>
</comment>
<dbReference type="STRING" id="327505.A0A2H3FQE7"/>
<reference evidence="2 3" key="2">
    <citation type="journal article" date="2017" name="Sci. Rep.">
        <title>A mobile pathogenicity chromosome in Fusarium oxysporum for infection of multiple cucurbit species.</title>
        <authorList>
            <person name="van Dam P."/>
            <person name="Fokkens L."/>
            <person name="Ayukawa Y."/>
            <person name="van der Gragt M."/>
            <person name="Ter Horst A."/>
            <person name="Brankovics B."/>
            <person name="Houterman P.M."/>
            <person name="Arie T."/>
            <person name="Rep M."/>
        </authorList>
    </citation>
    <scope>NUCLEOTIDE SEQUENCE [LARGE SCALE GENOMIC DNA]</scope>
    <source>
        <strain evidence="2 3">Forc016</strain>
    </source>
</reference>
<proteinExistence type="predicted"/>
<gene>
    <name evidence="2" type="ORF">AU210_015578</name>
</gene>
<feature type="region of interest" description="Disordered" evidence="1">
    <location>
        <begin position="1"/>
        <end position="26"/>
    </location>
</feature>
<evidence type="ECO:0000313" key="3">
    <source>
        <dbReference type="Proteomes" id="UP000219602"/>
    </source>
</evidence>
<dbReference type="EMBL" id="MABQ02000012">
    <property type="protein sequence ID" value="PCD21775.1"/>
    <property type="molecule type" value="Genomic_DNA"/>
</dbReference>
<protein>
    <submittedName>
        <fullName evidence="2">Uncharacterized protein</fullName>
    </submittedName>
</protein>
<sequence length="288" mass="33383">MQPYKNAGGEKPSYHQRRTRPREIPSPECFLDDEILHGPPSYSKSDFSKPKLRKCPFDVADINWDISSPIDGGFDGYSWKVFFGRNGPYVLKMFWDLDHTEQYFAPERECQNAAILAMMEESVCQATVKSTKIHLNPNPKSREEASANFYAFTEESLHLQSQNAQVFGISSIPRMRECYGWAKVGRDHVPLNFWPRKLKFGKKDRYMSVEQEHIAIIYEYIEDKTNDQGTVEKVATFLWQAGFTFTNYPEKGNWRDGVLVDLSEVVHVHGYGWKEKLFKQRDSTTLLA</sequence>